<dbReference type="Proteomes" id="UP001596405">
    <property type="component" value="Unassembled WGS sequence"/>
</dbReference>
<accession>A0ABW2DMD9</accession>
<dbReference type="InterPro" id="IPR036514">
    <property type="entry name" value="SGNH_hydro_sf"/>
</dbReference>
<dbReference type="SUPFAM" id="SSF52266">
    <property type="entry name" value="SGNH hydrolase"/>
    <property type="match status" value="1"/>
</dbReference>
<keyword evidence="5" id="KW-1185">Reference proteome</keyword>
<dbReference type="Pfam" id="PF13472">
    <property type="entry name" value="Lipase_GDSL_2"/>
    <property type="match status" value="1"/>
</dbReference>
<evidence type="ECO:0000256" key="1">
    <source>
        <dbReference type="ARBA" id="ARBA00008668"/>
    </source>
</evidence>
<dbReference type="EMBL" id="JBHSYQ010000008">
    <property type="protein sequence ID" value="MFC6998914.1"/>
    <property type="molecule type" value="Genomic_DNA"/>
</dbReference>
<reference evidence="5" key="1">
    <citation type="journal article" date="2019" name="Int. J. Syst. Evol. Microbiol.">
        <title>The Global Catalogue of Microorganisms (GCM) 10K type strain sequencing project: providing services to taxonomists for standard genome sequencing and annotation.</title>
        <authorList>
            <consortium name="The Broad Institute Genomics Platform"/>
            <consortium name="The Broad Institute Genome Sequencing Center for Infectious Disease"/>
            <person name="Wu L."/>
            <person name="Ma J."/>
        </authorList>
    </citation>
    <scope>NUCLEOTIDE SEQUENCE [LARGE SCALE GENOMIC DNA]</scope>
    <source>
        <strain evidence="5">CGMCC 4.7393</strain>
    </source>
</reference>
<dbReference type="InterPro" id="IPR037459">
    <property type="entry name" value="RhgT-like"/>
</dbReference>
<sequence length="267" mass="30549">MLTRRIIAIALLVSSLSALSFISFKKKIVHVYLVGDSTVADYSDYDGEDYMNKRYPVMGWGQVFQPFLRSDNLPKLKHLIKGDSAVVLDKARGGRSTRTFFEEGRWAQVYNALKKNDVVMIQFGHNDAAENKPERYVNIQGYKEYLRLFVNQTRQKRAIPVLLTPVARNYPWKDGRIGNVHGEYPQAVKDVARELNVQLIDLQQLSIDSFSEKGQEYVTANYFMNLPAGKYKNYPEGQKDNTHFQPEGAKEVARLVFEGMKTLAAKK</sequence>
<dbReference type="PANTHER" id="PTHR43695:SF1">
    <property type="entry name" value="RHAMNOGALACTURONAN ACETYLESTERASE"/>
    <property type="match status" value="1"/>
</dbReference>
<evidence type="ECO:0000313" key="4">
    <source>
        <dbReference type="EMBL" id="MFC6998914.1"/>
    </source>
</evidence>
<dbReference type="PANTHER" id="PTHR43695">
    <property type="entry name" value="PUTATIVE (AFU_ORTHOLOGUE AFUA_2G17250)-RELATED"/>
    <property type="match status" value="1"/>
</dbReference>
<dbReference type="Gene3D" id="3.40.50.1110">
    <property type="entry name" value="SGNH hydrolase"/>
    <property type="match status" value="1"/>
</dbReference>
<evidence type="ECO:0000256" key="2">
    <source>
        <dbReference type="ARBA" id="ARBA00022801"/>
    </source>
</evidence>
<feature type="domain" description="SGNH hydrolase-type esterase" evidence="3">
    <location>
        <begin position="34"/>
        <end position="220"/>
    </location>
</feature>
<evidence type="ECO:0000259" key="3">
    <source>
        <dbReference type="Pfam" id="PF13472"/>
    </source>
</evidence>
<dbReference type="CDD" id="cd01821">
    <property type="entry name" value="Rhamnogalacturan_acetylesterase_like"/>
    <property type="match status" value="1"/>
</dbReference>
<keyword evidence="2" id="KW-0378">Hydrolase</keyword>
<proteinExistence type="inferred from homology"/>
<gene>
    <name evidence="4" type="ORF">ACFQHR_14850</name>
</gene>
<protein>
    <submittedName>
        <fullName evidence="4">Rhamnogalacturonan acetylesterase</fullName>
    </submittedName>
</protein>
<organism evidence="4 5">
    <name type="scientific">Rufibacter roseus</name>
    <dbReference type="NCBI Taxonomy" id="1567108"/>
    <lineage>
        <taxon>Bacteria</taxon>
        <taxon>Pseudomonadati</taxon>
        <taxon>Bacteroidota</taxon>
        <taxon>Cytophagia</taxon>
        <taxon>Cytophagales</taxon>
        <taxon>Hymenobacteraceae</taxon>
        <taxon>Rufibacter</taxon>
    </lineage>
</organism>
<evidence type="ECO:0000313" key="5">
    <source>
        <dbReference type="Proteomes" id="UP001596405"/>
    </source>
</evidence>
<comment type="caution">
    <text evidence="4">The sequence shown here is derived from an EMBL/GenBank/DDBJ whole genome shotgun (WGS) entry which is preliminary data.</text>
</comment>
<dbReference type="InterPro" id="IPR013830">
    <property type="entry name" value="SGNH_hydro"/>
</dbReference>
<dbReference type="RefSeq" id="WP_066623943.1">
    <property type="nucleotide sequence ID" value="NZ_JBHSYQ010000008.1"/>
</dbReference>
<comment type="similarity">
    <text evidence="1">Belongs to the 'GDSL' lipolytic enzyme family.</text>
</comment>
<name>A0ABW2DMD9_9BACT</name>